<evidence type="ECO:0000313" key="3">
    <source>
        <dbReference type="EMBL" id="KAK2954514.1"/>
    </source>
</evidence>
<feature type="compositionally biased region" description="Basic and acidic residues" evidence="1">
    <location>
        <begin position="164"/>
        <end position="175"/>
    </location>
</feature>
<dbReference type="Pfam" id="PF07714">
    <property type="entry name" value="PK_Tyr_Ser-Thr"/>
    <property type="match status" value="1"/>
</dbReference>
<dbReference type="SMART" id="SM00220">
    <property type="entry name" value="S_TKc"/>
    <property type="match status" value="1"/>
</dbReference>
<dbReference type="Gene3D" id="1.10.510.10">
    <property type="entry name" value="Transferase(Phosphotransferase) domain 1"/>
    <property type="match status" value="1"/>
</dbReference>
<dbReference type="Proteomes" id="UP001281761">
    <property type="component" value="Unassembled WGS sequence"/>
</dbReference>
<dbReference type="InterPro" id="IPR000719">
    <property type="entry name" value="Prot_kinase_dom"/>
</dbReference>
<dbReference type="InterPro" id="IPR001245">
    <property type="entry name" value="Ser-Thr/Tyr_kinase_cat_dom"/>
</dbReference>
<feature type="region of interest" description="Disordered" evidence="1">
    <location>
        <begin position="27"/>
        <end position="50"/>
    </location>
</feature>
<dbReference type="PROSITE" id="PS50011">
    <property type="entry name" value="PROTEIN_KINASE_DOM"/>
    <property type="match status" value="1"/>
</dbReference>
<sequence length="300" mass="32715">MEPQEAVDVEKTEEFVMECSNVVIRTDENTESGFQSADNHPTRLNPSSDGLNMVSRTDGDEVEVMMCHGDFGISTSRMDSTLYSVLHKEHREIGKRSVGVQIVEGLKQVVAHRGWSAVLTRLSSHWIVLDGSGNVGLKLQMTSEEAEQEAARAQLNGQPQPHSNMEENKNEGDEMSQHALADKTGMDGLRWRAPEVGGLKVGEGSVDGSQASVFSLGLILWEIETGLVPFGELDAVNAQRQSGTGIGPKMESLQNTEFVSLIHRCVSVDPEQRPTLSEIGEFLSSHPGETPIASGMEMKE</sequence>
<dbReference type="InterPro" id="IPR011009">
    <property type="entry name" value="Kinase-like_dom_sf"/>
</dbReference>
<evidence type="ECO:0000256" key="1">
    <source>
        <dbReference type="SAM" id="MobiDB-lite"/>
    </source>
</evidence>
<feature type="region of interest" description="Disordered" evidence="1">
    <location>
        <begin position="144"/>
        <end position="175"/>
    </location>
</feature>
<reference evidence="3 4" key="1">
    <citation type="journal article" date="2022" name="bioRxiv">
        <title>Genomics of Preaxostyla Flagellates Illuminates Evolutionary Transitions and the Path Towards Mitochondrial Loss.</title>
        <authorList>
            <person name="Novak L.V.F."/>
            <person name="Treitli S.C."/>
            <person name="Pyrih J."/>
            <person name="Halakuc P."/>
            <person name="Pipaliya S.V."/>
            <person name="Vacek V."/>
            <person name="Brzon O."/>
            <person name="Soukal P."/>
            <person name="Eme L."/>
            <person name="Dacks J.B."/>
            <person name="Karnkowska A."/>
            <person name="Elias M."/>
            <person name="Hampl V."/>
        </authorList>
    </citation>
    <scope>NUCLEOTIDE SEQUENCE [LARGE SCALE GENOMIC DNA]</scope>
    <source>
        <strain evidence="3">NAU3</strain>
        <tissue evidence="3">Gut</tissue>
    </source>
</reference>
<feature type="compositionally biased region" description="Polar residues" evidence="1">
    <location>
        <begin position="31"/>
        <end position="50"/>
    </location>
</feature>
<feature type="domain" description="Protein kinase" evidence="2">
    <location>
        <begin position="1"/>
        <end position="289"/>
    </location>
</feature>
<dbReference type="PANTHER" id="PTHR44329">
    <property type="entry name" value="SERINE/THREONINE-PROTEIN KINASE TNNI3K-RELATED"/>
    <property type="match status" value="1"/>
</dbReference>
<keyword evidence="4" id="KW-1185">Reference proteome</keyword>
<proteinExistence type="predicted"/>
<gene>
    <name evidence="3" type="ORF">BLNAU_10534</name>
</gene>
<dbReference type="PANTHER" id="PTHR44329:SF246">
    <property type="entry name" value="SERINE_THREONINE-PROTEIN KINASE TNNI3K"/>
    <property type="match status" value="1"/>
</dbReference>
<organism evidence="3 4">
    <name type="scientific">Blattamonas nauphoetae</name>
    <dbReference type="NCBI Taxonomy" id="2049346"/>
    <lineage>
        <taxon>Eukaryota</taxon>
        <taxon>Metamonada</taxon>
        <taxon>Preaxostyla</taxon>
        <taxon>Oxymonadida</taxon>
        <taxon>Blattamonas</taxon>
    </lineage>
</organism>
<dbReference type="InterPro" id="IPR051681">
    <property type="entry name" value="Ser/Thr_Kinases-Pseudokinases"/>
</dbReference>
<protein>
    <recommendedName>
        <fullName evidence="2">Protein kinase domain-containing protein</fullName>
    </recommendedName>
</protein>
<dbReference type="EMBL" id="JARBJD010000077">
    <property type="protein sequence ID" value="KAK2954514.1"/>
    <property type="molecule type" value="Genomic_DNA"/>
</dbReference>
<comment type="caution">
    <text evidence="3">The sequence shown here is derived from an EMBL/GenBank/DDBJ whole genome shotgun (WGS) entry which is preliminary data.</text>
</comment>
<accession>A0ABQ9XRK1</accession>
<evidence type="ECO:0000313" key="4">
    <source>
        <dbReference type="Proteomes" id="UP001281761"/>
    </source>
</evidence>
<dbReference type="SUPFAM" id="SSF56112">
    <property type="entry name" value="Protein kinase-like (PK-like)"/>
    <property type="match status" value="1"/>
</dbReference>
<evidence type="ECO:0000259" key="2">
    <source>
        <dbReference type="PROSITE" id="PS50011"/>
    </source>
</evidence>
<name>A0ABQ9XRK1_9EUKA</name>